<evidence type="ECO:0000256" key="1">
    <source>
        <dbReference type="PROSITE-ProRule" id="PRU00473"/>
    </source>
</evidence>
<protein>
    <recommendedName>
        <fullName evidence="3">OmpA-like domain-containing protein</fullName>
    </recommendedName>
</protein>
<dbReference type="RefSeq" id="WP_165599234.1">
    <property type="nucleotide sequence ID" value="NZ_SORY01000002.1"/>
</dbReference>
<evidence type="ECO:0000256" key="2">
    <source>
        <dbReference type="SAM" id="SignalP"/>
    </source>
</evidence>
<keyword evidence="2" id="KW-0732">Signal</keyword>
<dbReference type="PROSITE" id="PS51257">
    <property type="entry name" value="PROKAR_LIPOPROTEIN"/>
    <property type="match status" value="1"/>
</dbReference>
<dbReference type="SUPFAM" id="SSF103088">
    <property type="entry name" value="OmpA-like"/>
    <property type="match status" value="1"/>
</dbReference>
<dbReference type="EMBL" id="SORZ01000001">
    <property type="protein sequence ID" value="TPW35635.1"/>
    <property type="molecule type" value="Genomic_DNA"/>
</dbReference>
<dbReference type="Pfam" id="PF00691">
    <property type="entry name" value="OmpA"/>
    <property type="match status" value="1"/>
</dbReference>
<dbReference type="InterPro" id="IPR036737">
    <property type="entry name" value="OmpA-like_sf"/>
</dbReference>
<feature type="chain" id="PRO_5021387966" description="OmpA-like domain-containing protein" evidence="2">
    <location>
        <begin position="23"/>
        <end position="138"/>
    </location>
</feature>
<keyword evidence="1" id="KW-0472">Membrane</keyword>
<dbReference type="InterPro" id="IPR006665">
    <property type="entry name" value="OmpA-like"/>
</dbReference>
<evidence type="ECO:0000313" key="4">
    <source>
        <dbReference type="EMBL" id="TPW35635.1"/>
    </source>
</evidence>
<dbReference type="AlphaFoldDB" id="A0A506UQJ3"/>
<sequence length="138" mass="14969">MSRLSVLLRRLCTLTALPVAIAGSLAGCTNGPARNDYVVFFQRDSVTLDPTDLEVIREAADAAHRRDIHHLVVSGSAGRYGDPYVLKELADTRAKAVATMLQQDGIPAQDITMGAFAPTQLEASRVALRRVTIQLDPR</sequence>
<organism evidence="4 5">
    <name type="scientific">Oecophyllibacter saccharovorans</name>
    <dbReference type="NCBI Taxonomy" id="2558360"/>
    <lineage>
        <taxon>Bacteria</taxon>
        <taxon>Pseudomonadati</taxon>
        <taxon>Pseudomonadota</taxon>
        <taxon>Alphaproteobacteria</taxon>
        <taxon>Acetobacterales</taxon>
        <taxon>Acetobacteraceae</taxon>
        <taxon>Oecophyllibacter</taxon>
    </lineage>
</organism>
<dbReference type="PROSITE" id="PS51123">
    <property type="entry name" value="OMPA_2"/>
    <property type="match status" value="1"/>
</dbReference>
<accession>A0A506UQJ3</accession>
<dbReference type="GO" id="GO:0016020">
    <property type="term" value="C:membrane"/>
    <property type="evidence" value="ECO:0007669"/>
    <property type="project" value="UniProtKB-UniRule"/>
</dbReference>
<evidence type="ECO:0000313" key="5">
    <source>
        <dbReference type="Proteomes" id="UP000315037"/>
    </source>
</evidence>
<feature type="domain" description="OmpA-like" evidence="3">
    <location>
        <begin position="28"/>
        <end position="138"/>
    </location>
</feature>
<reference evidence="4 5" key="1">
    <citation type="submission" date="2019-03" db="EMBL/GenBank/DDBJ databases">
        <title>The complete genome sequence of Neokomagataea sp. Jb2 NBRC113641.</title>
        <authorList>
            <person name="Chua K.-O."/>
            <person name="Chan K.-G."/>
            <person name="See-Too W.-S."/>
        </authorList>
    </citation>
    <scope>NUCLEOTIDE SEQUENCE [LARGE SCALE GENOMIC DNA]</scope>
    <source>
        <strain evidence="4 5">Jb2</strain>
    </source>
</reference>
<dbReference type="Proteomes" id="UP000315037">
    <property type="component" value="Unassembled WGS sequence"/>
</dbReference>
<evidence type="ECO:0000259" key="3">
    <source>
        <dbReference type="PROSITE" id="PS51123"/>
    </source>
</evidence>
<proteinExistence type="predicted"/>
<dbReference type="Gene3D" id="3.30.1330.60">
    <property type="entry name" value="OmpA-like domain"/>
    <property type="match status" value="1"/>
</dbReference>
<name>A0A506UQJ3_9PROT</name>
<gene>
    <name evidence="4" type="ORF">E3202_01315</name>
</gene>
<feature type="signal peptide" evidence="2">
    <location>
        <begin position="1"/>
        <end position="22"/>
    </location>
</feature>
<keyword evidence="5" id="KW-1185">Reference proteome</keyword>
<comment type="caution">
    <text evidence="4">The sequence shown here is derived from an EMBL/GenBank/DDBJ whole genome shotgun (WGS) entry which is preliminary data.</text>
</comment>